<proteinExistence type="inferred from homology"/>
<dbReference type="PANTHER" id="PTHR28627:SF1">
    <property type="entry name" value="CYTOCHROME C OXIDASE ASSEMBLY FACTOR 5"/>
    <property type="match status" value="1"/>
</dbReference>
<reference evidence="4" key="1">
    <citation type="submission" date="2023-01" db="EMBL/GenBank/DDBJ databases">
        <title>The chitinases involved in constricting ring structure development in the nematode-trapping fungus Drechslerella dactyloides.</title>
        <authorList>
            <person name="Wang R."/>
            <person name="Zhang L."/>
            <person name="Tang P."/>
            <person name="Li S."/>
            <person name="Liang L."/>
        </authorList>
    </citation>
    <scope>NUCLEOTIDE SEQUENCE</scope>
    <source>
        <strain evidence="4">YMF1.00031</strain>
    </source>
</reference>
<dbReference type="GO" id="GO:0005739">
    <property type="term" value="C:mitochondrion"/>
    <property type="evidence" value="ECO:0007669"/>
    <property type="project" value="TreeGrafter"/>
</dbReference>
<accession>A0AAD6IS16</accession>
<evidence type="ECO:0000256" key="1">
    <source>
        <dbReference type="ARBA" id="ARBA00007785"/>
    </source>
</evidence>
<feature type="region of interest" description="Disordered" evidence="3">
    <location>
        <begin position="71"/>
        <end position="112"/>
    </location>
</feature>
<dbReference type="InterPro" id="IPR018793">
    <property type="entry name" value="Cyt_c_oxidase_assmbl_Pet191"/>
</dbReference>
<comment type="caution">
    <text evidence="4">The sequence shown here is derived from an EMBL/GenBank/DDBJ whole genome shotgun (WGS) entry which is preliminary data.</text>
</comment>
<dbReference type="Proteomes" id="UP001221413">
    <property type="component" value="Unassembled WGS sequence"/>
</dbReference>
<evidence type="ECO:0008006" key="6">
    <source>
        <dbReference type="Google" id="ProtNLM"/>
    </source>
</evidence>
<protein>
    <recommendedName>
        <fullName evidence="6">Cytochrome c oxidase assembly protein PET191</fullName>
    </recommendedName>
</protein>
<keyword evidence="5" id="KW-1185">Reference proteome</keyword>
<comment type="similarity">
    <text evidence="1">Belongs to the PET191 family.</text>
</comment>
<evidence type="ECO:0000313" key="5">
    <source>
        <dbReference type="Proteomes" id="UP001221413"/>
    </source>
</evidence>
<evidence type="ECO:0000256" key="3">
    <source>
        <dbReference type="SAM" id="MobiDB-lite"/>
    </source>
</evidence>
<name>A0AAD6IS16_DREDA</name>
<gene>
    <name evidence="4" type="ORF">Dda_7368</name>
</gene>
<evidence type="ECO:0000256" key="2">
    <source>
        <dbReference type="ARBA" id="ARBA00023157"/>
    </source>
</evidence>
<sequence length="112" mass="12562">MPSSCKEIRAAVVECLRSSDCIAKQGNSPSDCIRMPLKETLPLQCQQLLHAYGQCKRRNIDMRYRFRGNNPIGTTQELHETQETVPQLYGGRPALPPMPGTSGNEDETDKKE</sequence>
<dbReference type="AlphaFoldDB" id="A0AAD6IS16"/>
<dbReference type="GO" id="GO:0033617">
    <property type="term" value="P:mitochondrial respiratory chain complex IV assembly"/>
    <property type="evidence" value="ECO:0007669"/>
    <property type="project" value="TreeGrafter"/>
</dbReference>
<dbReference type="EMBL" id="JAQGDS010000010">
    <property type="protein sequence ID" value="KAJ6257583.1"/>
    <property type="molecule type" value="Genomic_DNA"/>
</dbReference>
<evidence type="ECO:0000313" key="4">
    <source>
        <dbReference type="EMBL" id="KAJ6257583.1"/>
    </source>
</evidence>
<organism evidence="4 5">
    <name type="scientific">Drechslerella dactyloides</name>
    <name type="common">Nematode-trapping fungus</name>
    <name type="synonym">Arthrobotrys dactyloides</name>
    <dbReference type="NCBI Taxonomy" id="74499"/>
    <lineage>
        <taxon>Eukaryota</taxon>
        <taxon>Fungi</taxon>
        <taxon>Dikarya</taxon>
        <taxon>Ascomycota</taxon>
        <taxon>Pezizomycotina</taxon>
        <taxon>Orbiliomycetes</taxon>
        <taxon>Orbiliales</taxon>
        <taxon>Orbiliaceae</taxon>
        <taxon>Drechslerella</taxon>
    </lineage>
</organism>
<keyword evidence="2" id="KW-1015">Disulfide bond</keyword>
<dbReference type="PANTHER" id="PTHR28627">
    <property type="entry name" value="CYTOCHROME C OXIDASE ASSEMBLY FACTOR 5"/>
    <property type="match status" value="1"/>
</dbReference>
<dbReference type="Pfam" id="PF10203">
    <property type="entry name" value="Pet191_N"/>
    <property type="match status" value="1"/>
</dbReference>